<protein>
    <recommendedName>
        <fullName evidence="10">Isocitrate dehydrogenase [NADP]</fullName>
        <ecNumber evidence="10">1.1.1.42</ecNumber>
    </recommendedName>
    <alternativeName>
        <fullName evidence="10">Oxalosuccinate decarboxylase</fullName>
    </alternativeName>
</protein>
<keyword evidence="2 10" id="KW-0329">Glyoxylate bypass</keyword>
<dbReference type="PIRSF" id="PIRSF009407">
    <property type="entry name" value="IDH_monmr"/>
    <property type="match status" value="1"/>
</dbReference>
<keyword evidence="3 10" id="KW-0816">Tricarboxylic acid cycle</keyword>
<evidence type="ECO:0000256" key="2">
    <source>
        <dbReference type="ARBA" id="ARBA00022435"/>
    </source>
</evidence>
<evidence type="ECO:0000313" key="12">
    <source>
        <dbReference type="Proteomes" id="UP001501126"/>
    </source>
</evidence>
<dbReference type="EC" id="1.1.1.42" evidence="10"/>
<keyword evidence="12" id="KW-1185">Reference proteome</keyword>
<name>A0ABN1MSR2_9FLAO</name>
<keyword evidence="7 10" id="KW-0560">Oxidoreductase</keyword>
<dbReference type="Proteomes" id="UP001501126">
    <property type="component" value="Unassembled WGS sequence"/>
</dbReference>
<dbReference type="InterPro" id="IPR004436">
    <property type="entry name" value="Isocitrate_DH_NADP_mono"/>
</dbReference>
<dbReference type="NCBIfam" id="TIGR00178">
    <property type="entry name" value="monomer_idh"/>
    <property type="match status" value="1"/>
</dbReference>
<dbReference type="Gene3D" id="3.40.718.10">
    <property type="entry name" value="Isopropylmalate Dehydrogenase"/>
    <property type="match status" value="1"/>
</dbReference>
<comment type="similarity">
    <text evidence="9 10">Belongs to the monomeric-type IDH family.</text>
</comment>
<dbReference type="SUPFAM" id="SSF53659">
    <property type="entry name" value="Isocitrate/Isopropylmalate dehydrogenase-like"/>
    <property type="match status" value="1"/>
</dbReference>
<sequence>MASKIIYTKTDEAPFLATYSLLPIIKAFAGSAGVEMETRDISLAGRILANFPEYLSPEQQINDDLAELGQLVTQPDANIIKLPNISASVPQIKAAVKELQSQGYKLPDYPEEPKNEDEKAIKAKYDRVKGSAVNPVLREGNSDRRAPKAVKNYAKKNPHSMGAWASDSKSHVSTMTSGDFAHNEKSVTLQKAGSVRIEMTDTTGQTTILKESVKVQEGEIIDATVLSKQALLQFISQQIEEAKAQGVLFSLHMKATMMKVSDPIIFGHAVEVFFKDVFEKHGATFKELGVDVRNGFGDLIAKIETLEEGKKLEILADINSVYASRPELAMVNSDKGITNLHVPSDVIIDASMPAMIRNSGRMWNKEGKAQDTKAVIPDSSYAGVYSATIDFCKKNGAFDPTTMGTVPNVGLMAQKAEEYGSHDKTFEIKGNGVVKVVDQDGNVLMQHDVNDGDIWRMCQVKDAPVQDWVKLAVNRARATATPAVFWLDSNRAHDAELIKKVNLYLKDHDTEGLEILIKSPVEATLYTLDRLKKGEDTISVTGNVLRDYLTDLFPILELGTSAKMLSIVPLMNGGGLFETGAGGSAPKHVEQFLEENHLRWDSLGEFLAIAVSFEHLAQTTDNEKAQILADTLDEATGKFLENDKSPSRKAGELDNRGSHFYLATYWAEALAYQAKDTELKALFAPIAEEMKANEGKIVDELNSVQGQPVDIKGYYHPNEMLTSSAMRPSVTLNTILDKLAVEA</sequence>
<comment type="catalytic activity">
    <reaction evidence="8 10">
        <text>D-threo-isocitrate + NADP(+) = 2-oxoglutarate + CO2 + NADPH</text>
        <dbReference type="Rhea" id="RHEA:19629"/>
        <dbReference type="ChEBI" id="CHEBI:15562"/>
        <dbReference type="ChEBI" id="CHEBI:16526"/>
        <dbReference type="ChEBI" id="CHEBI:16810"/>
        <dbReference type="ChEBI" id="CHEBI:57783"/>
        <dbReference type="ChEBI" id="CHEBI:58349"/>
        <dbReference type="EC" id="1.1.1.42"/>
    </reaction>
</comment>
<proteinExistence type="inferred from homology"/>
<reference evidence="11 12" key="1">
    <citation type="journal article" date="2019" name="Int. J. Syst. Evol. Microbiol.">
        <title>The Global Catalogue of Microorganisms (GCM) 10K type strain sequencing project: providing services to taxonomists for standard genome sequencing and annotation.</title>
        <authorList>
            <consortium name="The Broad Institute Genomics Platform"/>
            <consortium name="The Broad Institute Genome Sequencing Center for Infectious Disease"/>
            <person name="Wu L."/>
            <person name="Ma J."/>
        </authorList>
    </citation>
    <scope>NUCLEOTIDE SEQUENCE [LARGE SCALE GENOMIC DNA]</scope>
    <source>
        <strain evidence="11 12">JCM 16083</strain>
    </source>
</reference>
<evidence type="ECO:0000256" key="8">
    <source>
        <dbReference type="ARBA" id="ARBA00023554"/>
    </source>
</evidence>
<dbReference type="PANTHER" id="PTHR36999">
    <property type="entry name" value="ISOCITRATE DEHYDROGENASE [NADP]"/>
    <property type="match status" value="1"/>
</dbReference>
<keyword evidence="6 10" id="KW-0521">NADP</keyword>
<evidence type="ECO:0000256" key="6">
    <source>
        <dbReference type="ARBA" id="ARBA00022857"/>
    </source>
</evidence>
<evidence type="ECO:0000256" key="1">
    <source>
        <dbReference type="ARBA" id="ARBA00001946"/>
    </source>
</evidence>
<evidence type="ECO:0000313" key="11">
    <source>
        <dbReference type="EMBL" id="GAA0876366.1"/>
    </source>
</evidence>
<dbReference type="Pfam" id="PF03971">
    <property type="entry name" value="IDH"/>
    <property type="match status" value="1"/>
</dbReference>
<evidence type="ECO:0000256" key="7">
    <source>
        <dbReference type="ARBA" id="ARBA00023002"/>
    </source>
</evidence>
<dbReference type="RefSeq" id="WP_343789040.1">
    <property type="nucleotide sequence ID" value="NZ_BAAAFH010000022.1"/>
</dbReference>
<accession>A0ABN1MSR2</accession>
<evidence type="ECO:0000256" key="4">
    <source>
        <dbReference type="ARBA" id="ARBA00022723"/>
    </source>
</evidence>
<dbReference type="PANTHER" id="PTHR36999:SF1">
    <property type="entry name" value="ISOCITRATE DEHYDROGENASE (NADP(+))"/>
    <property type="match status" value="1"/>
</dbReference>
<keyword evidence="5" id="KW-0460">Magnesium</keyword>
<evidence type="ECO:0000256" key="3">
    <source>
        <dbReference type="ARBA" id="ARBA00022532"/>
    </source>
</evidence>
<comment type="caution">
    <text evidence="11">The sequence shown here is derived from an EMBL/GenBank/DDBJ whole genome shotgun (WGS) entry which is preliminary data.</text>
</comment>
<evidence type="ECO:0000256" key="10">
    <source>
        <dbReference type="PIRNR" id="PIRNR009407"/>
    </source>
</evidence>
<evidence type="ECO:0000256" key="9">
    <source>
        <dbReference type="ARBA" id="ARBA00046318"/>
    </source>
</evidence>
<evidence type="ECO:0000256" key="5">
    <source>
        <dbReference type="ARBA" id="ARBA00022842"/>
    </source>
</evidence>
<dbReference type="EMBL" id="BAAAFH010000022">
    <property type="protein sequence ID" value="GAA0876366.1"/>
    <property type="molecule type" value="Genomic_DNA"/>
</dbReference>
<organism evidence="11 12">
    <name type="scientific">Wandonia haliotis</name>
    <dbReference type="NCBI Taxonomy" id="574963"/>
    <lineage>
        <taxon>Bacteria</taxon>
        <taxon>Pseudomonadati</taxon>
        <taxon>Bacteroidota</taxon>
        <taxon>Flavobacteriia</taxon>
        <taxon>Flavobacteriales</taxon>
        <taxon>Crocinitomicaceae</taxon>
        <taxon>Wandonia</taxon>
    </lineage>
</organism>
<keyword evidence="4" id="KW-0479">Metal-binding</keyword>
<gene>
    <name evidence="11" type="ORF">GCM10009118_27760</name>
</gene>
<comment type="cofactor">
    <cofactor evidence="1">
        <name>Mg(2+)</name>
        <dbReference type="ChEBI" id="CHEBI:18420"/>
    </cofactor>
</comment>